<keyword evidence="2" id="KW-1133">Transmembrane helix</keyword>
<keyword evidence="4" id="KW-1185">Reference proteome</keyword>
<organism evidence="3 4">
    <name type="scientific">Embleya hyalina</name>
    <dbReference type="NCBI Taxonomy" id="516124"/>
    <lineage>
        <taxon>Bacteria</taxon>
        <taxon>Bacillati</taxon>
        <taxon>Actinomycetota</taxon>
        <taxon>Actinomycetes</taxon>
        <taxon>Kitasatosporales</taxon>
        <taxon>Streptomycetaceae</taxon>
        <taxon>Embleya</taxon>
    </lineage>
</organism>
<feature type="region of interest" description="Disordered" evidence="1">
    <location>
        <begin position="76"/>
        <end position="100"/>
    </location>
</feature>
<evidence type="ECO:0000256" key="2">
    <source>
        <dbReference type="SAM" id="Phobius"/>
    </source>
</evidence>
<feature type="transmembrane region" description="Helical" evidence="2">
    <location>
        <begin position="46"/>
        <end position="66"/>
    </location>
</feature>
<evidence type="ECO:0000313" key="3">
    <source>
        <dbReference type="EMBL" id="GCE01122.1"/>
    </source>
</evidence>
<dbReference type="AlphaFoldDB" id="A0A401Z2M2"/>
<gene>
    <name evidence="3" type="ORF">EHYA_08879</name>
</gene>
<keyword evidence="2" id="KW-0472">Membrane</keyword>
<keyword evidence="2" id="KW-0812">Transmembrane</keyword>
<proteinExistence type="predicted"/>
<evidence type="ECO:0000256" key="1">
    <source>
        <dbReference type="SAM" id="MobiDB-lite"/>
    </source>
</evidence>
<evidence type="ECO:0000313" key="4">
    <source>
        <dbReference type="Proteomes" id="UP000286931"/>
    </source>
</evidence>
<sequence>MTEEEAIAGVFGAFERDVGRLLAAAPGAGRPSIRALCARRGHVRRMWLGAGLTVALVCVAGTRLVGTRNRSPLRVRGWGRETRAGDSATRTGIGCPPGAG</sequence>
<name>A0A401Z2M2_9ACTN</name>
<reference evidence="3 4" key="1">
    <citation type="submission" date="2018-12" db="EMBL/GenBank/DDBJ databases">
        <title>Draft genome sequence of Embleya hyalina NBRC 13850T.</title>
        <authorList>
            <person name="Komaki H."/>
            <person name="Hosoyama A."/>
            <person name="Kimura A."/>
            <person name="Ichikawa N."/>
            <person name="Tamura T."/>
        </authorList>
    </citation>
    <scope>NUCLEOTIDE SEQUENCE [LARGE SCALE GENOMIC DNA]</scope>
    <source>
        <strain evidence="3 4">NBRC 13850</strain>
    </source>
</reference>
<accession>A0A401Z2M2</accession>
<protein>
    <submittedName>
        <fullName evidence="3">Uncharacterized protein</fullName>
    </submittedName>
</protein>
<dbReference type="Proteomes" id="UP000286931">
    <property type="component" value="Unassembled WGS sequence"/>
</dbReference>
<dbReference type="EMBL" id="BIFH01000046">
    <property type="protein sequence ID" value="GCE01122.1"/>
    <property type="molecule type" value="Genomic_DNA"/>
</dbReference>
<comment type="caution">
    <text evidence="3">The sequence shown here is derived from an EMBL/GenBank/DDBJ whole genome shotgun (WGS) entry which is preliminary data.</text>
</comment>